<protein>
    <submittedName>
        <fullName evidence="4">N-acetylglutamate synthase, GNAT family</fullName>
    </submittedName>
</protein>
<dbReference type="PANTHER" id="PTHR42919:SF8">
    <property type="entry name" value="N-ALPHA-ACETYLTRANSFERASE 50"/>
    <property type="match status" value="1"/>
</dbReference>
<dbReference type="OrthoDB" id="87541at2"/>
<evidence type="ECO:0000256" key="2">
    <source>
        <dbReference type="ARBA" id="ARBA00023315"/>
    </source>
</evidence>
<evidence type="ECO:0000313" key="4">
    <source>
        <dbReference type="EMBL" id="SJZ70944.1"/>
    </source>
</evidence>
<dbReference type="RefSeq" id="WP_078693840.1">
    <property type="nucleotide sequence ID" value="NZ_FUWX01000009.1"/>
</dbReference>
<dbReference type="CDD" id="cd04301">
    <property type="entry name" value="NAT_SF"/>
    <property type="match status" value="1"/>
</dbReference>
<dbReference type="Pfam" id="PF00583">
    <property type="entry name" value="Acetyltransf_1"/>
    <property type="match status" value="1"/>
</dbReference>
<accession>A0A1T4MVR7</accession>
<sequence length="135" mass="15875">MIKIREIREDDFYMLTNLYKELENENVGNYLEYQSELISDGNKKIIVAEQRNKIVGAIEFCIFEGKIYLENLIVAQGYRNNGVGSLLLEMVKDYAKDLEIDNINVKIYYYDGKIINFYEKNGFEDISKEMCLKVK</sequence>
<dbReference type="PROSITE" id="PS51186">
    <property type="entry name" value="GNAT"/>
    <property type="match status" value="1"/>
</dbReference>
<evidence type="ECO:0000256" key="1">
    <source>
        <dbReference type="ARBA" id="ARBA00022679"/>
    </source>
</evidence>
<dbReference type="SUPFAM" id="SSF55729">
    <property type="entry name" value="Acyl-CoA N-acyltransferases (Nat)"/>
    <property type="match status" value="1"/>
</dbReference>
<dbReference type="AlphaFoldDB" id="A0A1T4MVR7"/>
<gene>
    <name evidence="4" type="ORF">SAMN02745174_01345</name>
</gene>
<keyword evidence="5" id="KW-1185">Reference proteome</keyword>
<dbReference type="Proteomes" id="UP000191153">
    <property type="component" value="Unassembled WGS sequence"/>
</dbReference>
<proteinExistence type="predicted"/>
<dbReference type="InterPro" id="IPR000182">
    <property type="entry name" value="GNAT_dom"/>
</dbReference>
<dbReference type="PANTHER" id="PTHR42919">
    <property type="entry name" value="N-ALPHA-ACETYLTRANSFERASE"/>
    <property type="match status" value="1"/>
</dbReference>
<dbReference type="GO" id="GO:0016747">
    <property type="term" value="F:acyltransferase activity, transferring groups other than amino-acyl groups"/>
    <property type="evidence" value="ECO:0007669"/>
    <property type="project" value="InterPro"/>
</dbReference>
<keyword evidence="1" id="KW-0808">Transferase</keyword>
<reference evidence="4 5" key="1">
    <citation type="submission" date="2017-02" db="EMBL/GenBank/DDBJ databases">
        <authorList>
            <person name="Peterson S.W."/>
        </authorList>
    </citation>
    <scope>NUCLEOTIDE SEQUENCE [LARGE SCALE GENOMIC DNA]</scope>
    <source>
        <strain evidence="4 5">ATCC 700028</strain>
    </source>
</reference>
<dbReference type="EMBL" id="FUWX01000009">
    <property type="protein sequence ID" value="SJZ70944.1"/>
    <property type="molecule type" value="Genomic_DNA"/>
</dbReference>
<evidence type="ECO:0000313" key="5">
    <source>
        <dbReference type="Proteomes" id="UP000191153"/>
    </source>
</evidence>
<dbReference type="InterPro" id="IPR016181">
    <property type="entry name" value="Acyl_CoA_acyltransferase"/>
</dbReference>
<evidence type="ECO:0000259" key="3">
    <source>
        <dbReference type="PROSITE" id="PS51186"/>
    </source>
</evidence>
<keyword evidence="2" id="KW-0012">Acyltransferase</keyword>
<organism evidence="4 5">
    <name type="scientific">Cetobacterium ceti</name>
    <dbReference type="NCBI Taxonomy" id="180163"/>
    <lineage>
        <taxon>Bacteria</taxon>
        <taxon>Fusobacteriati</taxon>
        <taxon>Fusobacteriota</taxon>
        <taxon>Fusobacteriia</taxon>
        <taxon>Fusobacteriales</taxon>
        <taxon>Fusobacteriaceae</taxon>
        <taxon>Cetobacterium</taxon>
    </lineage>
</organism>
<dbReference type="STRING" id="180163.SAMN02745174_01345"/>
<feature type="domain" description="N-acetyltransferase" evidence="3">
    <location>
        <begin position="2"/>
        <end position="135"/>
    </location>
</feature>
<dbReference type="Gene3D" id="3.40.630.30">
    <property type="match status" value="1"/>
</dbReference>
<dbReference type="InterPro" id="IPR051556">
    <property type="entry name" value="N-term/lysine_N-AcTrnsfr"/>
</dbReference>
<name>A0A1T4MVR7_9FUSO</name>